<keyword evidence="1" id="KW-1133">Transmembrane helix</keyword>
<comment type="caution">
    <text evidence="2">The sequence shown here is derived from an EMBL/GenBank/DDBJ whole genome shotgun (WGS) entry which is preliminary data.</text>
</comment>
<dbReference type="Pfam" id="PF07963">
    <property type="entry name" value="N_methyl"/>
    <property type="match status" value="1"/>
</dbReference>
<proteinExistence type="predicted"/>
<dbReference type="RefSeq" id="WP_112986466.1">
    <property type="nucleotide sequence ID" value="NZ_CP131470.1"/>
</dbReference>
<evidence type="ECO:0000256" key="1">
    <source>
        <dbReference type="SAM" id="Phobius"/>
    </source>
</evidence>
<dbReference type="PROSITE" id="PS00409">
    <property type="entry name" value="PROKAR_NTER_METHYL"/>
    <property type="match status" value="1"/>
</dbReference>
<gene>
    <name evidence="2" type="ORF">DC346_12430</name>
</gene>
<evidence type="ECO:0000313" key="3">
    <source>
        <dbReference type="Proteomes" id="UP000253688"/>
    </source>
</evidence>
<feature type="transmembrane region" description="Helical" evidence="1">
    <location>
        <begin position="12"/>
        <end position="35"/>
    </location>
</feature>
<dbReference type="AlphaFoldDB" id="A0A365PGR0"/>
<organism evidence="2 3">
    <name type="scientific">Acinetobacter junii</name>
    <dbReference type="NCBI Taxonomy" id="40215"/>
    <lineage>
        <taxon>Bacteria</taxon>
        <taxon>Pseudomonadati</taxon>
        <taxon>Pseudomonadota</taxon>
        <taxon>Gammaproteobacteria</taxon>
        <taxon>Moraxellales</taxon>
        <taxon>Moraxellaceae</taxon>
        <taxon>Acinetobacter</taxon>
    </lineage>
</organism>
<name>A0A365PGR0_ACIJU</name>
<dbReference type="InterPro" id="IPR012902">
    <property type="entry name" value="N_methyl_site"/>
</dbReference>
<evidence type="ECO:0008006" key="4">
    <source>
        <dbReference type="Google" id="ProtNLM"/>
    </source>
</evidence>
<protein>
    <recommendedName>
        <fullName evidence="4">Prepilin-type N-terminal cleavage/methylation domain-containing protein</fullName>
    </recommendedName>
</protein>
<sequence length="237" mass="24634">MNGTLKKQQGMSLIEIMVALTISLVIILAILRAYVSLGYVSAETTRGASIDANIMKGLIVADRILQGVGYKMTVPTDSYGSTNDKLIQAYAGATAITVSDIDTTEADALVWKLSSGNCQALKSEGKSLIYYLGTGGAGYSCTTLALPSTTTPPPSQTLISTAATMPSTVHSDVGKISLKVTKLTGSHICTPFGVTNTTATATGGKYYVEVKANIYATSTSSTLSALSNSTCLFNVTT</sequence>
<dbReference type="Proteomes" id="UP000253688">
    <property type="component" value="Unassembled WGS sequence"/>
</dbReference>
<keyword evidence="1" id="KW-0472">Membrane</keyword>
<evidence type="ECO:0000313" key="2">
    <source>
        <dbReference type="EMBL" id="RBA45234.1"/>
    </source>
</evidence>
<reference evidence="2 3" key="1">
    <citation type="submission" date="2018-04" db="EMBL/GenBank/DDBJ databases">
        <title>Acinetobacter junii Genome sequencing and assembly.</title>
        <authorList>
            <person name="Su J."/>
            <person name="Rensing C."/>
            <person name="Mazhar H.S."/>
        </authorList>
    </citation>
    <scope>NUCLEOTIDE SEQUENCE [LARGE SCALE GENOMIC DNA]</scope>
    <source>
        <strain evidence="2 3">SC22</strain>
    </source>
</reference>
<dbReference type="NCBIfam" id="TIGR02532">
    <property type="entry name" value="IV_pilin_GFxxxE"/>
    <property type="match status" value="1"/>
</dbReference>
<dbReference type="EMBL" id="QEWH01000073">
    <property type="protein sequence ID" value="RBA45234.1"/>
    <property type="molecule type" value="Genomic_DNA"/>
</dbReference>
<accession>A0A365PGR0</accession>
<keyword evidence="1" id="KW-0812">Transmembrane</keyword>